<protein>
    <submittedName>
        <fullName evidence="1">Phosphoglycolate phosphatase</fullName>
    </submittedName>
</protein>
<reference evidence="1 2" key="1">
    <citation type="journal article" date="2013" name="Genome Announc.">
        <title>Genome Sequence of Sporolactobacillus laevolacticus DSM442, an Efficient Polymer-Grade D-Lactate Producer from Agricultural Waste Cottonseed as a Nitrogen Source.</title>
        <authorList>
            <person name="Wang H."/>
            <person name="Wang L."/>
            <person name="Ju J."/>
            <person name="Yu B."/>
            <person name="Ma Y."/>
        </authorList>
    </citation>
    <scope>NUCLEOTIDE SEQUENCE [LARGE SCALE GENOMIC DNA]</scope>
    <source>
        <strain evidence="1 2">DSM 442</strain>
    </source>
</reference>
<dbReference type="Proteomes" id="UP000018296">
    <property type="component" value="Unassembled WGS sequence"/>
</dbReference>
<dbReference type="GO" id="GO:0005829">
    <property type="term" value="C:cytosol"/>
    <property type="evidence" value="ECO:0007669"/>
    <property type="project" value="TreeGrafter"/>
</dbReference>
<keyword evidence="2" id="KW-1185">Reference proteome</keyword>
<dbReference type="InterPro" id="IPR006439">
    <property type="entry name" value="HAD-SF_hydro_IA"/>
</dbReference>
<dbReference type="SFLD" id="SFLDG01129">
    <property type="entry name" value="C1.5:_HAD__Beta-PGM__Phosphata"/>
    <property type="match status" value="1"/>
</dbReference>
<dbReference type="AlphaFoldDB" id="V6IWB9"/>
<dbReference type="PANTHER" id="PTHR43434:SF25">
    <property type="entry name" value="PHOSPHOGLYCOLATE PHOSPHATASE"/>
    <property type="match status" value="1"/>
</dbReference>
<dbReference type="InterPro" id="IPR023198">
    <property type="entry name" value="PGP-like_dom2"/>
</dbReference>
<dbReference type="EMBL" id="AWTC01000016">
    <property type="protein sequence ID" value="EST10836.1"/>
    <property type="molecule type" value="Genomic_DNA"/>
</dbReference>
<comment type="caution">
    <text evidence="1">The sequence shown here is derived from an EMBL/GenBank/DDBJ whole genome shotgun (WGS) entry which is preliminary data.</text>
</comment>
<dbReference type="SUPFAM" id="SSF56784">
    <property type="entry name" value="HAD-like"/>
    <property type="match status" value="1"/>
</dbReference>
<dbReference type="InterPro" id="IPR023214">
    <property type="entry name" value="HAD_sf"/>
</dbReference>
<dbReference type="RefSeq" id="WP_023511164.1">
    <property type="nucleotide sequence ID" value="NZ_AWTC01000016.1"/>
</dbReference>
<dbReference type="PANTHER" id="PTHR43434">
    <property type="entry name" value="PHOSPHOGLYCOLATE PHOSPHATASE"/>
    <property type="match status" value="1"/>
</dbReference>
<dbReference type="Gene3D" id="1.10.150.240">
    <property type="entry name" value="Putative phosphatase, domain 2"/>
    <property type="match status" value="1"/>
</dbReference>
<dbReference type="SFLD" id="SFLDS00003">
    <property type="entry name" value="Haloacid_Dehalogenase"/>
    <property type="match status" value="1"/>
</dbReference>
<dbReference type="GO" id="GO:0006281">
    <property type="term" value="P:DNA repair"/>
    <property type="evidence" value="ECO:0007669"/>
    <property type="project" value="TreeGrafter"/>
</dbReference>
<evidence type="ECO:0000313" key="2">
    <source>
        <dbReference type="Proteomes" id="UP000018296"/>
    </source>
</evidence>
<dbReference type="InterPro" id="IPR041492">
    <property type="entry name" value="HAD_2"/>
</dbReference>
<dbReference type="InterPro" id="IPR036412">
    <property type="entry name" value="HAD-like_sf"/>
</dbReference>
<accession>V6IWB9</accession>
<evidence type="ECO:0000313" key="1">
    <source>
        <dbReference type="EMBL" id="EST10836.1"/>
    </source>
</evidence>
<dbReference type="Gene3D" id="3.40.50.1000">
    <property type="entry name" value="HAD superfamily/HAD-like"/>
    <property type="match status" value="1"/>
</dbReference>
<proteinExistence type="predicted"/>
<dbReference type="PATRIC" id="fig|1395513.3.peg.2983"/>
<dbReference type="NCBIfam" id="TIGR01549">
    <property type="entry name" value="HAD-SF-IA-v1"/>
    <property type="match status" value="1"/>
</dbReference>
<dbReference type="eggNOG" id="COG0546">
    <property type="taxonomic scope" value="Bacteria"/>
</dbReference>
<dbReference type="GO" id="GO:0008967">
    <property type="term" value="F:phosphoglycolate phosphatase activity"/>
    <property type="evidence" value="ECO:0007669"/>
    <property type="project" value="TreeGrafter"/>
</dbReference>
<dbReference type="STRING" id="1395513.P343_14690"/>
<dbReference type="InterPro" id="IPR050155">
    <property type="entry name" value="HAD-like_hydrolase_sf"/>
</dbReference>
<sequence length="190" mass="22297">MTTINILWDFDGTLFDTYPIYANLFKRTLHTDVSEEDIFSKIKISFSEAFSYFDMTEEQIGEFKQLIRQYPASGFKPFDSVEKVLDSADKNVIMTHNNREDLVRILRHYDMEHYFTEMVTGDDGFPRKPDPASYIYLDDRHGIDLAVGDRTLDIIPAKKLGKKTCLFQNKEAGADFYVDRYDEFFDRVYV</sequence>
<gene>
    <name evidence="1" type="ORF">P343_14690</name>
</gene>
<name>V6IWB9_9BACL</name>
<dbReference type="Pfam" id="PF13419">
    <property type="entry name" value="HAD_2"/>
    <property type="match status" value="1"/>
</dbReference>
<organism evidence="1 2">
    <name type="scientific">Sporolactobacillus laevolacticus DSM 442</name>
    <dbReference type="NCBI Taxonomy" id="1395513"/>
    <lineage>
        <taxon>Bacteria</taxon>
        <taxon>Bacillati</taxon>
        <taxon>Bacillota</taxon>
        <taxon>Bacilli</taxon>
        <taxon>Bacillales</taxon>
        <taxon>Sporolactobacillaceae</taxon>
        <taxon>Sporolactobacillus</taxon>
    </lineage>
</organism>